<dbReference type="Pfam" id="PF12833">
    <property type="entry name" value="HTH_18"/>
    <property type="match status" value="1"/>
</dbReference>
<dbReference type="EMBL" id="JACXJA010000008">
    <property type="protein sequence ID" value="MBD2862081.1"/>
    <property type="molecule type" value="Genomic_DNA"/>
</dbReference>
<accession>A0A927GYN0</accession>
<dbReference type="CDD" id="cd02208">
    <property type="entry name" value="cupin_RmlC-like"/>
    <property type="match status" value="1"/>
</dbReference>
<dbReference type="PANTHER" id="PTHR43280:SF28">
    <property type="entry name" value="HTH-TYPE TRANSCRIPTIONAL ACTIVATOR RHAS"/>
    <property type="match status" value="1"/>
</dbReference>
<name>A0A927GYN0_9BACL</name>
<evidence type="ECO:0000256" key="1">
    <source>
        <dbReference type="ARBA" id="ARBA00023015"/>
    </source>
</evidence>
<dbReference type="InterPro" id="IPR037923">
    <property type="entry name" value="HTH-like"/>
</dbReference>
<proteinExistence type="predicted"/>
<dbReference type="Gene3D" id="2.60.120.10">
    <property type="entry name" value="Jelly Rolls"/>
    <property type="match status" value="1"/>
</dbReference>
<keyword evidence="6" id="KW-1185">Reference proteome</keyword>
<reference evidence="5" key="1">
    <citation type="submission" date="2020-09" db="EMBL/GenBank/DDBJ databases">
        <title>A novel bacterium of genus Paenibacillus, isolated from South China Sea.</title>
        <authorList>
            <person name="Huang H."/>
            <person name="Mo K."/>
            <person name="Hu Y."/>
        </authorList>
    </citation>
    <scope>NUCLEOTIDE SEQUENCE</scope>
    <source>
        <strain evidence="5">IB182363</strain>
    </source>
</reference>
<dbReference type="SUPFAM" id="SSF51215">
    <property type="entry name" value="Regulatory protein AraC"/>
    <property type="match status" value="1"/>
</dbReference>
<dbReference type="Gene3D" id="1.10.10.60">
    <property type="entry name" value="Homeodomain-like"/>
    <property type="match status" value="1"/>
</dbReference>
<dbReference type="Proteomes" id="UP000639396">
    <property type="component" value="Unassembled WGS sequence"/>
</dbReference>
<dbReference type="PRINTS" id="PR00032">
    <property type="entry name" value="HTHARAC"/>
</dbReference>
<organism evidence="5 6">
    <name type="scientific">Paenibacillus oceani</name>
    <dbReference type="NCBI Taxonomy" id="2772510"/>
    <lineage>
        <taxon>Bacteria</taxon>
        <taxon>Bacillati</taxon>
        <taxon>Bacillota</taxon>
        <taxon>Bacilli</taxon>
        <taxon>Bacillales</taxon>
        <taxon>Paenibacillaceae</taxon>
        <taxon>Paenibacillus</taxon>
    </lineage>
</organism>
<dbReference type="AlphaFoldDB" id="A0A927GYN0"/>
<dbReference type="InterPro" id="IPR020449">
    <property type="entry name" value="Tscrpt_reg_AraC-type_HTH"/>
</dbReference>
<comment type="caution">
    <text evidence="5">The sequence shown here is derived from an EMBL/GenBank/DDBJ whole genome shotgun (WGS) entry which is preliminary data.</text>
</comment>
<keyword evidence="3" id="KW-0804">Transcription</keyword>
<gene>
    <name evidence="5" type="ORF">IDH45_08815</name>
</gene>
<dbReference type="SUPFAM" id="SSF46689">
    <property type="entry name" value="Homeodomain-like"/>
    <property type="match status" value="1"/>
</dbReference>
<protein>
    <submittedName>
        <fullName evidence="5">Helix-turn-helix domain-containing protein</fullName>
    </submittedName>
</protein>
<feature type="domain" description="HTH araC/xylS-type" evidence="4">
    <location>
        <begin position="190"/>
        <end position="291"/>
    </location>
</feature>
<evidence type="ECO:0000256" key="2">
    <source>
        <dbReference type="ARBA" id="ARBA00023125"/>
    </source>
</evidence>
<dbReference type="SMART" id="SM00342">
    <property type="entry name" value="HTH_ARAC"/>
    <property type="match status" value="1"/>
</dbReference>
<dbReference type="InterPro" id="IPR018060">
    <property type="entry name" value="HTH_AraC"/>
</dbReference>
<dbReference type="InterPro" id="IPR014710">
    <property type="entry name" value="RmlC-like_jellyroll"/>
</dbReference>
<keyword evidence="1" id="KW-0805">Transcription regulation</keyword>
<dbReference type="GO" id="GO:0043565">
    <property type="term" value="F:sequence-specific DNA binding"/>
    <property type="evidence" value="ECO:0007669"/>
    <property type="project" value="InterPro"/>
</dbReference>
<evidence type="ECO:0000313" key="5">
    <source>
        <dbReference type="EMBL" id="MBD2862081.1"/>
    </source>
</evidence>
<dbReference type="InterPro" id="IPR009057">
    <property type="entry name" value="Homeodomain-like_sf"/>
</dbReference>
<dbReference type="PANTHER" id="PTHR43280">
    <property type="entry name" value="ARAC-FAMILY TRANSCRIPTIONAL REGULATOR"/>
    <property type="match status" value="1"/>
</dbReference>
<evidence type="ECO:0000313" key="6">
    <source>
        <dbReference type="Proteomes" id="UP000639396"/>
    </source>
</evidence>
<dbReference type="RefSeq" id="WP_190926648.1">
    <property type="nucleotide sequence ID" value="NZ_JACXJA010000008.1"/>
</dbReference>
<sequence length="296" mass="34071">MEFIAATNFIIQTRIGSLMFAIHMDGTFLSDGSPAMQNQHNHAMSELHFVESGSGLLTLSGQEEEEALIPHTAYLIPSGLYHAFQSDRFAPLRKYTFRFEYVEVDEHSKGPPEEAETMKAALLSKEFRRIPNQERLLPLFQRITRELQERRLDYYTIVQARFSEILVELMRALTSFSAATVPVPFPSINDTRCQLIDDYFDHYSSHLTLEHLSSLLHLSTRQTNRVLQRMYKKTFSEKLADIRIEAARKQLAHTKLPVALIAEQLGFASSSFFCKTFKKRTGTTPQAYRKMNARLK</sequence>
<dbReference type="PROSITE" id="PS01124">
    <property type="entry name" value="HTH_ARAC_FAMILY_2"/>
    <property type="match status" value="1"/>
</dbReference>
<evidence type="ECO:0000256" key="3">
    <source>
        <dbReference type="ARBA" id="ARBA00023163"/>
    </source>
</evidence>
<keyword evidence="2" id="KW-0238">DNA-binding</keyword>
<evidence type="ECO:0000259" key="4">
    <source>
        <dbReference type="PROSITE" id="PS01124"/>
    </source>
</evidence>
<dbReference type="GO" id="GO:0003700">
    <property type="term" value="F:DNA-binding transcription factor activity"/>
    <property type="evidence" value="ECO:0007669"/>
    <property type="project" value="InterPro"/>
</dbReference>